<reference evidence="2 3" key="1">
    <citation type="journal article" date="2017" name="Syst. Appl. Microbiol.">
        <title>Soybeans inoculated with root zone soils of Canadian native legumes harbour diverse and novel Bradyrhizobium spp. that possess agricultural potential.</title>
        <authorList>
            <person name="Bromfield E.S.P."/>
            <person name="Cloutier S."/>
            <person name="Tambong J.T."/>
            <person name="Tran Thi T.V."/>
        </authorList>
    </citation>
    <scope>NUCLEOTIDE SEQUENCE [LARGE SCALE GENOMIC DNA]</scope>
    <source>
        <strain evidence="2 3">323S2</strain>
    </source>
</reference>
<evidence type="ECO:0000313" key="3">
    <source>
        <dbReference type="Proteomes" id="UP000564836"/>
    </source>
</evidence>
<evidence type="ECO:0000313" key="1">
    <source>
        <dbReference type="EMBL" id="NYY95592.1"/>
    </source>
</evidence>
<dbReference type="Proteomes" id="UP000564836">
    <property type="component" value="Chromosome"/>
</dbReference>
<reference evidence="1" key="2">
    <citation type="submission" date="2020-06" db="EMBL/GenBank/DDBJ databases">
        <title>Whole Genome Sequence of Bradyrhizobium sp. Strain 323S2.</title>
        <authorList>
            <person name="Bromfield E.S.P."/>
        </authorList>
    </citation>
    <scope>NUCLEOTIDE SEQUENCE [LARGE SCALE GENOMIC DNA]</scope>
    <source>
        <strain evidence="1">323S2</strain>
    </source>
</reference>
<protein>
    <recommendedName>
        <fullName evidence="4">HEPN domain-containing protein</fullName>
    </recommendedName>
</protein>
<dbReference type="Gene3D" id="1.20.120.330">
    <property type="entry name" value="Nucleotidyltransferases domain 2"/>
    <property type="match status" value="1"/>
</dbReference>
<dbReference type="RefSeq" id="WP_166342058.1">
    <property type="nucleotide sequence ID" value="NZ_CP088280.1"/>
</dbReference>
<evidence type="ECO:0008006" key="4">
    <source>
        <dbReference type="Google" id="ProtNLM"/>
    </source>
</evidence>
<accession>A0A7Z0QLL3</accession>
<proteinExistence type="predicted"/>
<name>A0A7Z0QLL3_9BRAD</name>
<gene>
    <name evidence="2" type="ORF">G6321_00021715</name>
    <name evidence="1" type="ORF">G6321_46475</name>
</gene>
<evidence type="ECO:0000313" key="2">
    <source>
        <dbReference type="EMBL" id="UGX97607.1"/>
    </source>
</evidence>
<organism evidence="1">
    <name type="scientific">Bradyrhizobium barranii subsp. barranii</name>
    <dbReference type="NCBI Taxonomy" id="2823807"/>
    <lineage>
        <taxon>Bacteria</taxon>
        <taxon>Pseudomonadati</taxon>
        <taxon>Pseudomonadota</taxon>
        <taxon>Alphaproteobacteria</taxon>
        <taxon>Hyphomicrobiales</taxon>
        <taxon>Nitrobacteraceae</taxon>
        <taxon>Bradyrhizobium</taxon>
        <taxon>Bradyrhizobium barranii</taxon>
    </lineage>
</organism>
<dbReference type="EMBL" id="CP088280">
    <property type="protein sequence ID" value="UGX97607.1"/>
    <property type="molecule type" value="Genomic_DNA"/>
</dbReference>
<sequence>MTDDAELHIDKIAYAVALLEGAKRIHSSAPGEDISRIGIPFYLLIGFSIENGLKALLQFQGQHQRELQRSHDLADLLAKTGGLRERLWPGAVEDVEHLSRYHREYWFRYPERAATADVFKAESACMMVDHLLVQIAHLIGYRGA</sequence>
<dbReference type="AlphaFoldDB" id="A0A7Z0QLL3"/>
<reference evidence="2 3" key="3">
    <citation type="journal article" date="2022" name="Int. J. Syst. Evol. Microbiol.">
        <title>Strains of Bradyrhizobium barranii sp. nov. associated with legumes native to Canada are symbionts of soybeans and belong to different subspecies (subsp. barranii subsp. nov. and subsp. apii subsp. nov.) and symbiovars (sv. glycinearum and sv. septentrionale).</title>
        <authorList>
            <person name="Bromfield E.S.P."/>
            <person name="Cloutier S."/>
            <person name="Wasai-Hara S."/>
            <person name="Minamisawa K."/>
        </authorList>
    </citation>
    <scope>NUCLEOTIDE SEQUENCE [LARGE SCALE GENOMIC DNA]</scope>
    <source>
        <strain evidence="2 3">323S2</strain>
    </source>
</reference>
<dbReference type="EMBL" id="JACBFH010000001">
    <property type="protein sequence ID" value="NYY95592.1"/>
    <property type="molecule type" value="Genomic_DNA"/>
</dbReference>